<proteinExistence type="predicted"/>
<feature type="transmembrane region" description="Helical" evidence="1">
    <location>
        <begin position="73"/>
        <end position="92"/>
    </location>
</feature>
<dbReference type="Proteomes" id="UP000273022">
    <property type="component" value="Unassembled WGS sequence"/>
</dbReference>
<sequence length="240" mass="27628">MMVTKSLSRMTSICFQFCLLCHPATSIMLTRLFGNTQKDHWIFIYPIAFTVFLTSTTFFFFDYKSILIFEHELHFSVGLLFFPVTFSISNMMQYRYGVLFANTAVRYGFLGDLTLVMIAWLLSHIGERQDYLSVYDEIPTIMLMTFFFVWLSNTINFKLFSVMSGKMHPFFCFFIACLAAECSVSFLSVPVMMYQNHLNSSQFLSIAFIVGYKVFATLILSGIISVGINRNASEKTPFPL</sequence>
<dbReference type="OrthoDB" id="6399423at2"/>
<feature type="transmembrane region" description="Helical" evidence="1">
    <location>
        <begin position="203"/>
        <end position="228"/>
    </location>
</feature>
<organism evidence="2 3">
    <name type="scientific">Parashewanella spongiae</name>
    <dbReference type="NCBI Taxonomy" id="342950"/>
    <lineage>
        <taxon>Bacteria</taxon>
        <taxon>Pseudomonadati</taxon>
        <taxon>Pseudomonadota</taxon>
        <taxon>Gammaproteobacteria</taxon>
        <taxon>Alteromonadales</taxon>
        <taxon>Shewanellaceae</taxon>
        <taxon>Parashewanella</taxon>
    </lineage>
</organism>
<feature type="transmembrane region" description="Helical" evidence="1">
    <location>
        <begin position="167"/>
        <end position="191"/>
    </location>
</feature>
<keyword evidence="3" id="KW-1185">Reference proteome</keyword>
<dbReference type="AlphaFoldDB" id="A0A3A6TKZ7"/>
<feature type="transmembrane region" description="Helical" evidence="1">
    <location>
        <begin position="42"/>
        <end position="61"/>
    </location>
</feature>
<gene>
    <name evidence="2" type="ORF">D5R81_11685</name>
</gene>
<protein>
    <recommendedName>
        <fullName evidence="4">VUT family protein</fullName>
    </recommendedName>
</protein>
<accession>A0A3A6TKZ7</accession>
<evidence type="ECO:0000256" key="1">
    <source>
        <dbReference type="SAM" id="Phobius"/>
    </source>
</evidence>
<dbReference type="Pfam" id="PF02592">
    <property type="entry name" value="Vut_1"/>
    <property type="match status" value="1"/>
</dbReference>
<name>A0A3A6TKZ7_9GAMM</name>
<comment type="caution">
    <text evidence="2">The sequence shown here is derived from an EMBL/GenBank/DDBJ whole genome shotgun (WGS) entry which is preliminary data.</text>
</comment>
<feature type="transmembrane region" description="Helical" evidence="1">
    <location>
        <begin position="134"/>
        <end position="155"/>
    </location>
</feature>
<evidence type="ECO:0000313" key="2">
    <source>
        <dbReference type="EMBL" id="RJY13172.1"/>
    </source>
</evidence>
<keyword evidence="1" id="KW-1133">Transmembrane helix</keyword>
<dbReference type="EMBL" id="QYYH01000068">
    <property type="protein sequence ID" value="RJY13172.1"/>
    <property type="molecule type" value="Genomic_DNA"/>
</dbReference>
<feature type="transmembrane region" description="Helical" evidence="1">
    <location>
        <begin position="104"/>
        <end position="122"/>
    </location>
</feature>
<evidence type="ECO:0008006" key="4">
    <source>
        <dbReference type="Google" id="ProtNLM"/>
    </source>
</evidence>
<reference evidence="2 3" key="1">
    <citation type="submission" date="2018-09" db="EMBL/GenBank/DDBJ databases">
        <title>Phylogeny of the Shewanellaceae, and recommendation for two new genera, Pseudoshewanella and Parashewanella.</title>
        <authorList>
            <person name="Wang G."/>
        </authorList>
    </citation>
    <scope>NUCLEOTIDE SEQUENCE [LARGE SCALE GENOMIC DNA]</scope>
    <source>
        <strain evidence="2 3">KCTC 22492</strain>
    </source>
</reference>
<dbReference type="InterPro" id="IPR003744">
    <property type="entry name" value="YhhQ"/>
</dbReference>
<keyword evidence="1" id="KW-0812">Transmembrane</keyword>
<evidence type="ECO:0000313" key="3">
    <source>
        <dbReference type="Proteomes" id="UP000273022"/>
    </source>
</evidence>
<keyword evidence="1" id="KW-0472">Membrane</keyword>